<dbReference type="Proteomes" id="UP001322277">
    <property type="component" value="Chromosome 8"/>
</dbReference>
<reference evidence="3" key="1">
    <citation type="journal article" date="2023" name="bioRxiv">
        <title>Complete genome of the Medicago anthracnose fungus, Colletotrichum destructivum, reveals a mini-chromosome-like region within a core chromosome.</title>
        <authorList>
            <person name="Lapalu N."/>
            <person name="Simon A."/>
            <person name="Lu A."/>
            <person name="Plaumann P.-L."/>
            <person name="Amselem J."/>
            <person name="Pigne S."/>
            <person name="Auger A."/>
            <person name="Koch C."/>
            <person name="Dallery J.-F."/>
            <person name="O'Connell R.J."/>
        </authorList>
    </citation>
    <scope>NUCLEOTIDE SEQUENCE [LARGE SCALE GENOMIC DNA]</scope>
    <source>
        <strain evidence="3">CBS 520.97</strain>
    </source>
</reference>
<dbReference type="EMBL" id="CP137312">
    <property type="protein sequence ID" value="WQF87807.1"/>
    <property type="molecule type" value="Genomic_DNA"/>
</dbReference>
<evidence type="ECO:0000313" key="3">
    <source>
        <dbReference type="Proteomes" id="UP001322277"/>
    </source>
</evidence>
<organism evidence="2 3">
    <name type="scientific">Colletotrichum destructivum</name>
    <dbReference type="NCBI Taxonomy" id="34406"/>
    <lineage>
        <taxon>Eukaryota</taxon>
        <taxon>Fungi</taxon>
        <taxon>Dikarya</taxon>
        <taxon>Ascomycota</taxon>
        <taxon>Pezizomycotina</taxon>
        <taxon>Sordariomycetes</taxon>
        <taxon>Hypocreomycetidae</taxon>
        <taxon>Glomerellales</taxon>
        <taxon>Glomerellaceae</taxon>
        <taxon>Colletotrichum</taxon>
        <taxon>Colletotrichum destructivum species complex</taxon>
    </lineage>
</organism>
<evidence type="ECO:0000313" key="2">
    <source>
        <dbReference type="EMBL" id="WQF87807.1"/>
    </source>
</evidence>
<dbReference type="KEGG" id="cdet:87949321"/>
<sequence length="113" mass="12153">MQAEKKEAPALPSAFKPGGKDVFMGARLGEGNDDVLLEKWSPALPSAFKPGGKDAFMGARLGEGNDDVLLEEEAPPSTTKSGPTPYWMKEANETLGIPNEGDLFEYCDLDFSD</sequence>
<protein>
    <submittedName>
        <fullName evidence="2">Uncharacterized protein</fullName>
    </submittedName>
</protein>
<gene>
    <name evidence="2" type="ORF">CDEST_12821</name>
</gene>
<dbReference type="AlphaFoldDB" id="A0AAX4IX64"/>
<dbReference type="GeneID" id="87949321"/>
<evidence type="ECO:0000256" key="1">
    <source>
        <dbReference type="SAM" id="MobiDB-lite"/>
    </source>
</evidence>
<keyword evidence="3" id="KW-1185">Reference proteome</keyword>
<accession>A0AAX4IX64</accession>
<name>A0AAX4IX64_9PEZI</name>
<proteinExistence type="predicted"/>
<dbReference type="RefSeq" id="XP_062785028.1">
    <property type="nucleotide sequence ID" value="XM_062928977.1"/>
</dbReference>
<feature type="region of interest" description="Disordered" evidence="1">
    <location>
        <begin position="67"/>
        <end position="86"/>
    </location>
</feature>